<gene>
    <name evidence="3" type="ORF">CAUS1442_LOCUS332</name>
</gene>
<reference evidence="3" key="1">
    <citation type="submission" date="2021-01" db="EMBL/GenBank/DDBJ databases">
        <authorList>
            <person name="Corre E."/>
            <person name="Pelletier E."/>
            <person name="Niang G."/>
            <person name="Scheremetjew M."/>
            <person name="Finn R."/>
            <person name="Kale V."/>
            <person name="Holt S."/>
            <person name="Cochrane G."/>
            <person name="Meng A."/>
            <person name="Brown T."/>
            <person name="Cohen L."/>
        </authorList>
    </citation>
    <scope>NUCLEOTIDE SEQUENCE</scope>
    <source>
        <strain evidence="3">CCMP3328</strain>
    </source>
</reference>
<organism evidence="3">
    <name type="scientific">Craspedostauros australis</name>
    <dbReference type="NCBI Taxonomy" id="1486917"/>
    <lineage>
        <taxon>Eukaryota</taxon>
        <taxon>Sar</taxon>
        <taxon>Stramenopiles</taxon>
        <taxon>Ochrophyta</taxon>
        <taxon>Bacillariophyta</taxon>
        <taxon>Bacillariophyceae</taxon>
        <taxon>Bacillariophycidae</taxon>
        <taxon>Naviculales</taxon>
        <taxon>Naviculaceae</taxon>
        <taxon>Craspedostauros</taxon>
    </lineage>
</organism>
<name>A0A7R9WLA2_9STRA</name>
<keyword evidence="2" id="KW-0472">Membrane</keyword>
<keyword evidence="2" id="KW-1133">Transmembrane helix</keyword>
<evidence type="ECO:0000313" key="3">
    <source>
        <dbReference type="EMBL" id="CAD8328235.1"/>
    </source>
</evidence>
<proteinExistence type="predicted"/>
<keyword evidence="2" id="KW-0812">Transmembrane</keyword>
<feature type="compositionally biased region" description="Polar residues" evidence="1">
    <location>
        <begin position="338"/>
        <end position="358"/>
    </location>
</feature>
<dbReference type="AlphaFoldDB" id="A0A7R9WLA2"/>
<feature type="transmembrane region" description="Helical" evidence="2">
    <location>
        <begin position="167"/>
        <end position="191"/>
    </location>
</feature>
<sequence length="358" mass="41914">MTKIMFLTFWYSSIFPGALFLCAITLTVNYYTDRFSLMRSWQRAPHVSTEISVYSRHYFFSAACGFLVVMTSFYWAAFPFDNMCPLEDEDVALDPAYHGTHFFDGIDRLTNETVVRNATISEDTPLFRFCNQDYIFRPDGFFFPFMYREGRDGGEWMNKEQRQLSIVFGWTSVVVLLLIGCKFVVGFVNIIRSMFFGKYEEVGEDQGLSFHEVRNISGYMPQVRSSIFSYPLLACKCDKIDQHLFDWTDPDREYTYYDLTKDADHILTGTRRKARHSFSRVMHWPPSRMEDMKRRKRLLEKRIEKSRSIFNSSGSQHASSSRFMAKSTRRNLDRMRSSFISSRDGSRHSSFGSSAKKP</sequence>
<protein>
    <submittedName>
        <fullName evidence="3">Uncharacterized protein</fullName>
    </submittedName>
</protein>
<feature type="compositionally biased region" description="Polar residues" evidence="1">
    <location>
        <begin position="309"/>
        <end position="322"/>
    </location>
</feature>
<feature type="transmembrane region" description="Helical" evidence="2">
    <location>
        <begin position="6"/>
        <end position="31"/>
    </location>
</feature>
<accession>A0A7R9WLA2</accession>
<dbReference type="EMBL" id="HBEF01000505">
    <property type="protein sequence ID" value="CAD8328235.1"/>
    <property type="molecule type" value="Transcribed_RNA"/>
</dbReference>
<feature type="region of interest" description="Disordered" evidence="1">
    <location>
        <begin position="309"/>
        <end position="358"/>
    </location>
</feature>
<feature type="transmembrane region" description="Helical" evidence="2">
    <location>
        <begin position="58"/>
        <end position="77"/>
    </location>
</feature>
<evidence type="ECO:0000256" key="1">
    <source>
        <dbReference type="SAM" id="MobiDB-lite"/>
    </source>
</evidence>
<evidence type="ECO:0000256" key="2">
    <source>
        <dbReference type="SAM" id="Phobius"/>
    </source>
</evidence>